<dbReference type="Proteomes" id="UP000015354">
    <property type="component" value="Unassembled WGS sequence"/>
</dbReference>
<evidence type="ECO:0000313" key="3">
    <source>
        <dbReference type="Proteomes" id="UP000015354"/>
    </source>
</evidence>
<accession>S9TJU2</accession>
<feature type="compositionally biased region" description="Basic and acidic residues" evidence="1">
    <location>
        <begin position="256"/>
        <end position="265"/>
    </location>
</feature>
<protein>
    <submittedName>
        <fullName evidence="2">Uncharacterized protein</fullName>
    </submittedName>
</protein>
<evidence type="ECO:0000256" key="1">
    <source>
        <dbReference type="SAM" id="MobiDB-lite"/>
    </source>
</evidence>
<evidence type="ECO:0000313" key="2">
    <source>
        <dbReference type="EMBL" id="EPY18417.1"/>
    </source>
</evidence>
<organism evidence="2 3">
    <name type="scientific">Strigomonas culicis</name>
    <dbReference type="NCBI Taxonomy" id="28005"/>
    <lineage>
        <taxon>Eukaryota</taxon>
        <taxon>Discoba</taxon>
        <taxon>Euglenozoa</taxon>
        <taxon>Kinetoplastea</taxon>
        <taxon>Metakinetoplastina</taxon>
        <taxon>Trypanosomatida</taxon>
        <taxon>Trypanosomatidae</taxon>
        <taxon>Strigomonadinae</taxon>
        <taxon>Strigomonas</taxon>
    </lineage>
</organism>
<keyword evidence="3" id="KW-1185">Reference proteome</keyword>
<feature type="compositionally biased region" description="Low complexity" evidence="1">
    <location>
        <begin position="124"/>
        <end position="133"/>
    </location>
</feature>
<comment type="caution">
    <text evidence="2">The sequence shown here is derived from an EMBL/GenBank/DDBJ whole genome shotgun (WGS) entry which is preliminary data.</text>
</comment>
<sequence>MVDHLPSPEQCCREQVSGGHPLTLVPSPPAIASPLLSPTAPAGRWMLPSPCLCRGGELLVERQARRAGALSPPLSPEMTACVVEPIGDVVAAPLWTDLALAAMGPWRAARGRAVTSATPSPAPRRWSGCGRHSSSCRRPRGQRVACLSQPLTPQRPPPPSARRDVCGDKKRAKCTMDPAVREHVSTAVTAERTGRFTSPDDSLQGENRVTDTSHIEPISILLSDNSLSHSMTSNGCTRTEELHDHHNGENNKMQRRGNEADEKALHQRRRIVSFR</sequence>
<feature type="compositionally biased region" description="Basic and acidic residues" evidence="1">
    <location>
        <begin position="240"/>
        <end position="249"/>
    </location>
</feature>
<name>S9TJU2_9TRYP</name>
<proteinExistence type="predicted"/>
<feature type="compositionally biased region" description="Basic residues" evidence="1">
    <location>
        <begin position="266"/>
        <end position="275"/>
    </location>
</feature>
<dbReference type="EMBL" id="ATMH01009925">
    <property type="protein sequence ID" value="EPY18417.1"/>
    <property type="molecule type" value="Genomic_DNA"/>
</dbReference>
<dbReference type="AlphaFoldDB" id="S9TJU2"/>
<feature type="region of interest" description="Disordered" evidence="1">
    <location>
        <begin position="115"/>
        <end position="170"/>
    </location>
</feature>
<feature type="region of interest" description="Disordered" evidence="1">
    <location>
        <begin position="240"/>
        <end position="275"/>
    </location>
</feature>
<reference evidence="2 3" key="1">
    <citation type="journal article" date="2013" name="PLoS ONE">
        <title>Predicting the Proteins of Angomonas deanei, Strigomonas culicis and Their Respective Endosymbionts Reveals New Aspects of the Trypanosomatidae Family.</title>
        <authorList>
            <person name="Motta M.C."/>
            <person name="Martins A.C."/>
            <person name="de Souza S.S."/>
            <person name="Catta-Preta C.M."/>
            <person name="Silva R."/>
            <person name="Klein C.C."/>
            <person name="de Almeida L.G."/>
            <person name="de Lima Cunha O."/>
            <person name="Ciapina L.P."/>
            <person name="Brocchi M."/>
            <person name="Colabardini A.C."/>
            <person name="de Araujo Lima B."/>
            <person name="Machado C.R."/>
            <person name="de Almeida Soares C.M."/>
            <person name="Probst C.M."/>
            <person name="de Menezes C.B."/>
            <person name="Thompson C.E."/>
            <person name="Bartholomeu D.C."/>
            <person name="Gradia D.F."/>
            <person name="Pavoni D.P."/>
            <person name="Grisard E.C."/>
            <person name="Fantinatti-Garboggini F."/>
            <person name="Marchini F.K."/>
            <person name="Rodrigues-Luiz G.F."/>
            <person name="Wagner G."/>
            <person name="Goldman G.H."/>
            <person name="Fietto J.L."/>
            <person name="Elias M.C."/>
            <person name="Goldman M.H."/>
            <person name="Sagot M.F."/>
            <person name="Pereira M."/>
            <person name="Stoco P.H."/>
            <person name="de Mendonca-Neto R.P."/>
            <person name="Teixeira S.M."/>
            <person name="Maciel T.E."/>
            <person name="de Oliveira Mendes T.A."/>
            <person name="Urmenyi T.P."/>
            <person name="de Souza W."/>
            <person name="Schenkman S."/>
            <person name="de Vasconcelos A.T."/>
        </authorList>
    </citation>
    <scope>NUCLEOTIDE SEQUENCE [LARGE SCALE GENOMIC DNA]</scope>
</reference>
<gene>
    <name evidence="2" type="ORF">STCU_09927</name>
</gene>